<reference evidence="2 3" key="1">
    <citation type="submission" date="2016-02" db="EMBL/GenBank/DDBJ databases">
        <title>Secondary metabolites in Legionella.</title>
        <authorList>
            <person name="Tobias N.J."/>
            <person name="Bode H.B."/>
        </authorList>
    </citation>
    <scope>NUCLEOTIDE SEQUENCE [LARGE SCALE GENOMIC DNA]</scope>
    <source>
        <strain evidence="2 3">DSM 19216</strain>
    </source>
</reference>
<keyword evidence="3" id="KW-1185">Reference proteome</keyword>
<organism evidence="2 3">
    <name type="scientific">Legionella parisiensis</name>
    <dbReference type="NCBI Taxonomy" id="45071"/>
    <lineage>
        <taxon>Bacteria</taxon>
        <taxon>Pseudomonadati</taxon>
        <taxon>Pseudomonadota</taxon>
        <taxon>Gammaproteobacteria</taxon>
        <taxon>Legionellales</taxon>
        <taxon>Legionellaceae</taxon>
        <taxon>Legionella</taxon>
    </lineage>
</organism>
<dbReference type="RefSeq" id="WP_058517308.1">
    <property type="nucleotide sequence ID" value="NZ_CAAAIE010000005.1"/>
</dbReference>
<gene>
    <name evidence="2" type="ORF">lpari_01420</name>
</gene>
<name>A0A1E5JU24_9GAMM</name>
<evidence type="ECO:0000313" key="2">
    <source>
        <dbReference type="EMBL" id="OEH47568.1"/>
    </source>
</evidence>
<dbReference type="OrthoDB" id="5642770at2"/>
<protein>
    <submittedName>
        <fullName evidence="2">Uncharacterized protein</fullName>
    </submittedName>
</protein>
<dbReference type="Proteomes" id="UP000095229">
    <property type="component" value="Unassembled WGS sequence"/>
</dbReference>
<accession>A0A1E5JU24</accession>
<dbReference type="AlphaFoldDB" id="A0A1E5JU24"/>
<comment type="caution">
    <text evidence="2">The sequence shown here is derived from an EMBL/GenBank/DDBJ whole genome shotgun (WGS) entry which is preliminary data.</text>
</comment>
<evidence type="ECO:0000313" key="3">
    <source>
        <dbReference type="Proteomes" id="UP000095229"/>
    </source>
</evidence>
<dbReference type="EMBL" id="LSOG01000045">
    <property type="protein sequence ID" value="OEH47568.1"/>
    <property type="molecule type" value="Genomic_DNA"/>
</dbReference>
<evidence type="ECO:0000256" key="1">
    <source>
        <dbReference type="SAM" id="Phobius"/>
    </source>
</evidence>
<feature type="transmembrane region" description="Helical" evidence="1">
    <location>
        <begin position="106"/>
        <end position="131"/>
    </location>
</feature>
<sequence length="252" mass="28490">MKNPLHFIFESEIYPHARTLRTSVGRKFLDSFNVINGDMSTEEEEPTLGLFDVLTLGIPAALARLDVFITERFNDLLRDDKTNSLELTLFAVGTVINFMFNQAPRFLFSGIVAIVAFLPITLPTHLITILIDNFRDDSMSKAINLKGTGKGGEEKTLKEALTWHNPYNKASGLYNIEELHSEKLDEERVVLYLPDDGGKWSRRDLFIFKYHSNDQGVKALFTHNIGGVAKQCPEQARQIAEQKSDEQTGLKI</sequence>
<dbReference type="PATRIC" id="fig|45071.6.peg.1535"/>
<keyword evidence="1" id="KW-0812">Transmembrane</keyword>
<keyword evidence="1" id="KW-1133">Transmembrane helix</keyword>
<keyword evidence="1" id="KW-0472">Membrane</keyword>
<proteinExistence type="predicted"/>